<organism evidence="2 3">
    <name type="scientific">Phycicoccus sonneratiae</name>
    <dbReference type="NCBI Taxonomy" id="2807628"/>
    <lineage>
        <taxon>Bacteria</taxon>
        <taxon>Bacillati</taxon>
        <taxon>Actinomycetota</taxon>
        <taxon>Actinomycetes</taxon>
        <taxon>Micrococcales</taxon>
        <taxon>Intrasporangiaceae</taxon>
        <taxon>Phycicoccus</taxon>
    </lineage>
</organism>
<dbReference type="InterPro" id="IPR003718">
    <property type="entry name" value="OsmC/Ohr_fam"/>
</dbReference>
<dbReference type="InterPro" id="IPR036102">
    <property type="entry name" value="OsmC/Ohrsf"/>
</dbReference>
<proteinExistence type="predicted"/>
<evidence type="ECO:0000313" key="3">
    <source>
        <dbReference type="Proteomes" id="UP001430172"/>
    </source>
</evidence>
<comment type="caution">
    <text evidence="2">The sequence shown here is derived from an EMBL/GenBank/DDBJ whole genome shotgun (WGS) entry which is preliminary data.</text>
</comment>
<gene>
    <name evidence="2" type="ORF">JQN70_04710</name>
</gene>
<accession>A0ABS2CIH2</accession>
<dbReference type="InterPro" id="IPR015946">
    <property type="entry name" value="KH_dom-like_a/b"/>
</dbReference>
<dbReference type="RefSeq" id="WP_204130178.1">
    <property type="nucleotide sequence ID" value="NZ_JAFDVD010000006.1"/>
</dbReference>
<name>A0ABS2CIH2_9MICO</name>
<feature type="region of interest" description="Disordered" evidence="1">
    <location>
        <begin position="1"/>
        <end position="22"/>
    </location>
</feature>
<evidence type="ECO:0000256" key="1">
    <source>
        <dbReference type="SAM" id="MobiDB-lite"/>
    </source>
</evidence>
<dbReference type="SUPFAM" id="SSF82784">
    <property type="entry name" value="OsmC-like"/>
    <property type="match status" value="1"/>
</dbReference>
<protein>
    <submittedName>
        <fullName evidence="2">OsmC family protein</fullName>
    </submittedName>
</protein>
<reference evidence="2" key="1">
    <citation type="submission" date="2021-02" db="EMBL/GenBank/DDBJ databases">
        <title>Phycicoccus sp. MQZ13P-5T, whole genome shotgun sequence.</title>
        <authorList>
            <person name="Tuo L."/>
        </authorList>
    </citation>
    <scope>NUCLEOTIDE SEQUENCE</scope>
    <source>
        <strain evidence="2">MQZ13P-5</strain>
    </source>
</reference>
<keyword evidence="3" id="KW-1185">Reference proteome</keyword>
<sequence>MCPVTSDPSTPPETGGTGLGHRSVTMTRLEKGVYEVGNTRGGTLRVGGGGDTEDFTPVELFLTAMAACSATDVDFITSRIAEPVSFDVDSEGEKARDDGGNFMEGIEITFRVRFPDGEDGDRARGRLPKAIAQSGDRLCTVSRTVQRGAAVTYREA</sequence>
<dbReference type="Gene3D" id="3.30.300.20">
    <property type="match status" value="1"/>
</dbReference>
<evidence type="ECO:0000313" key="2">
    <source>
        <dbReference type="EMBL" id="MBM6399682.1"/>
    </source>
</evidence>
<dbReference type="Proteomes" id="UP001430172">
    <property type="component" value="Unassembled WGS sequence"/>
</dbReference>
<dbReference type="EMBL" id="JAFDVD010000006">
    <property type="protein sequence ID" value="MBM6399682.1"/>
    <property type="molecule type" value="Genomic_DNA"/>
</dbReference>
<dbReference type="Pfam" id="PF02566">
    <property type="entry name" value="OsmC"/>
    <property type="match status" value="1"/>
</dbReference>